<protein>
    <submittedName>
        <fullName evidence="1">Uncharacterized protein</fullName>
    </submittedName>
</protein>
<organism evidence="1">
    <name type="scientific">Rhizobium leguminosarum</name>
    <dbReference type="NCBI Taxonomy" id="384"/>
    <lineage>
        <taxon>Bacteria</taxon>
        <taxon>Pseudomonadati</taxon>
        <taxon>Pseudomonadota</taxon>
        <taxon>Alphaproteobacteria</taxon>
        <taxon>Hyphomicrobiales</taxon>
        <taxon>Rhizobiaceae</taxon>
        <taxon>Rhizobium/Agrobacterium group</taxon>
        <taxon>Rhizobium</taxon>
    </lineage>
</organism>
<comment type="caution">
    <text evidence="1">The sequence shown here is derived from an EMBL/GenBank/DDBJ whole genome shotgun (WGS) entry which is preliminary data.</text>
</comment>
<gene>
    <name evidence="1" type="ORF">A4A59_10345</name>
</gene>
<reference evidence="1" key="1">
    <citation type="submission" date="2016-03" db="EMBL/GenBank/DDBJ databases">
        <title>Microsymbionts genomes from the relict species Vavilovia formosa.</title>
        <authorList>
            <person name="Chirak E."/>
            <person name="Kimeklis A."/>
            <person name="Kopat V."/>
            <person name="Andronov E."/>
        </authorList>
    </citation>
    <scope>NUCLEOTIDE SEQUENCE [LARGE SCALE GENOMIC DNA]</scope>
    <source>
        <strain evidence="1">Vaf12</strain>
    </source>
</reference>
<dbReference type="AlphaFoldDB" id="A0A154IPG2"/>
<sequence>METTRPNRRPSIGFLMGLAMLTVAFTSEVQACAICFSGLTVTPGQKLDAADQVVLAAPLPGGGQFRVVGVIKGGDAVGDVIAEPGLAVPLAKTVMSVDGLTAGDEIAATPAENPLLILRDRVSEKWTAMGTMNADHAAWLRQLAQTRHGGSPRPRPTWPQMSLTASYLTEAEWRERIALVGSQLESTDPLVAEIAYGELSRAPYATMRLIQSQIDAEKVRAWLADPRLASRRSAYTLLLGITGGAGDALDLERQIHAAMRERETSNLSAMLAADLELRGQSRVGWLETTFLTDRQRSLQEVQAALLALSVHGGAADTLPRIRIVEAYRAFITARPQMAGFVAMELADWEAWEATPDYLAIIRANAVKDPGERFAILSYLQRSPRTTADAAVRAAVTRQQ</sequence>
<evidence type="ECO:0000313" key="1">
    <source>
        <dbReference type="EMBL" id="KZB02352.1"/>
    </source>
</evidence>
<dbReference type="RefSeq" id="WP_062940535.1">
    <property type="nucleotide sequence ID" value="NZ_CP171846.1"/>
</dbReference>
<dbReference type="EMBL" id="LVYU01000057">
    <property type="protein sequence ID" value="KZB02352.1"/>
    <property type="molecule type" value="Genomic_DNA"/>
</dbReference>
<name>A0A154IPG2_RHILE</name>
<proteinExistence type="predicted"/>
<accession>A0A154IPG2</accession>